<dbReference type="PANTHER" id="PTHR35526:SF3">
    <property type="entry name" value="ANTI-SIGMA-F FACTOR RSBW"/>
    <property type="match status" value="1"/>
</dbReference>
<dbReference type="GO" id="GO:0004674">
    <property type="term" value="F:protein serine/threonine kinase activity"/>
    <property type="evidence" value="ECO:0007669"/>
    <property type="project" value="UniProtKB-KW"/>
</dbReference>
<evidence type="ECO:0000313" key="4">
    <source>
        <dbReference type="Proteomes" id="UP000182011"/>
    </source>
</evidence>
<organism evidence="3 4">
    <name type="scientific">Candidatus Kryptonium thompsonii</name>
    <dbReference type="NCBI Taxonomy" id="1633631"/>
    <lineage>
        <taxon>Bacteria</taxon>
        <taxon>Pseudomonadati</taxon>
        <taxon>Candidatus Kryptoniota</taxon>
        <taxon>Candidatus Kryptonium</taxon>
    </lineage>
</organism>
<keyword evidence="1" id="KW-0723">Serine/threonine-protein kinase</keyword>
<dbReference type="STRING" id="1633631.GCA_001442925_00438"/>
<evidence type="ECO:0000256" key="1">
    <source>
        <dbReference type="ARBA" id="ARBA00022527"/>
    </source>
</evidence>
<evidence type="ECO:0000313" key="3">
    <source>
        <dbReference type="EMBL" id="CUU02081.1"/>
    </source>
</evidence>
<sequence length="135" mass="15285">MILKLSEKLSIDKISELRMRLKNFLISNGLESETADDIELVISEMLTNIYKHSYKGNEGDVVINANIDDEKVYISIRDFGEKFAPAEISEPDPEVLADHGYGLYIASQIMDKIEYILSHESGTEVILTKYLKKNG</sequence>
<dbReference type="Proteomes" id="UP000182011">
    <property type="component" value="Unassembled WGS sequence"/>
</dbReference>
<feature type="domain" description="Histidine kinase/HSP90-like ATPase" evidence="2">
    <location>
        <begin position="33"/>
        <end position="133"/>
    </location>
</feature>
<dbReference type="Gene3D" id="3.30.565.10">
    <property type="entry name" value="Histidine kinase-like ATPase, C-terminal domain"/>
    <property type="match status" value="1"/>
</dbReference>
<accession>A0A0S4MWB1</accession>
<dbReference type="CDD" id="cd16936">
    <property type="entry name" value="HATPase_RsbW-like"/>
    <property type="match status" value="1"/>
</dbReference>
<reference evidence="3 4" key="1">
    <citation type="submission" date="2015-11" db="EMBL/GenBank/DDBJ databases">
        <authorList>
            <person name="Zhang Y."/>
            <person name="Guo Z."/>
        </authorList>
    </citation>
    <scope>NUCLEOTIDE SEQUENCE [LARGE SCALE GENOMIC DNA]</scope>
    <source>
        <strain evidence="3">JGI-4</strain>
    </source>
</reference>
<dbReference type="RefSeq" id="WP_075427852.1">
    <property type="nucleotide sequence ID" value="NZ_CZVM01000124.1"/>
</dbReference>
<name>A0A0P1P8Z7_9BACT</name>
<dbReference type="AlphaFoldDB" id="A0A0P1P8Z7"/>
<dbReference type="PANTHER" id="PTHR35526">
    <property type="entry name" value="ANTI-SIGMA-F FACTOR RSBW-RELATED"/>
    <property type="match status" value="1"/>
</dbReference>
<evidence type="ECO:0000259" key="2">
    <source>
        <dbReference type="SMART" id="SM00387"/>
    </source>
</evidence>
<accession>A0A0P1LPI9</accession>
<dbReference type="InterPro" id="IPR036890">
    <property type="entry name" value="HATPase_C_sf"/>
</dbReference>
<dbReference type="Pfam" id="PF13581">
    <property type="entry name" value="HATPase_c_2"/>
    <property type="match status" value="1"/>
</dbReference>
<dbReference type="InterPro" id="IPR050267">
    <property type="entry name" value="Anti-sigma-factor_SerPK"/>
</dbReference>
<gene>
    <name evidence="3" type="ORF">JGI4_00436</name>
</gene>
<keyword evidence="3" id="KW-0418">Kinase</keyword>
<accession>A0A0P1MJ67</accession>
<keyword evidence="3" id="KW-0808">Transferase</keyword>
<accession>A0A0P1MI11</accession>
<protein>
    <submittedName>
        <fullName evidence="3">Serine/threonine-protein kinase RsbW</fullName>
    </submittedName>
</protein>
<dbReference type="SMART" id="SM00387">
    <property type="entry name" value="HATPase_c"/>
    <property type="match status" value="1"/>
</dbReference>
<dbReference type="SUPFAM" id="SSF55874">
    <property type="entry name" value="ATPase domain of HSP90 chaperone/DNA topoisomerase II/histidine kinase"/>
    <property type="match status" value="1"/>
</dbReference>
<dbReference type="EMBL" id="FAOP01000002">
    <property type="protein sequence ID" value="CUU02081.1"/>
    <property type="molecule type" value="Genomic_DNA"/>
</dbReference>
<accession>A0A0P1NUP5</accession>
<accession>A0A0P1P8Z7</accession>
<proteinExistence type="predicted"/>
<dbReference type="InterPro" id="IPR003594">
    <property type="entry name" value="HATPase_dom"/>
</dbReference>
<accession>A0A0P1LD63</accession>